<feature type="chain" id="PRO_5015310898" evidence="5">
    <location>
        <begin position="23"/>
        <end position="670"/>
    </location>
</feature>
<feature type="region of interest" description="Disordered" evidence="4">
    <location>
        <begin position="622"/>
        <end position="641"/>
    </location>
</feature>
<dbReference type="EMBL" id="BEYU01000092">
    <property type="protein sequence ID" value="GBG31201.1"/>
    <property type="molecule type" value="Genomic_DNA"/>
</dbReference>
<dbReference type="PROSITE" id="PS51257">
    <property type="entry name" value="PROKAR_LIPOPROTEIN"/>
    <property type="match status" value="1"/>
</dbReference>
<keyword evidence="2" id="KW-0808">Transferase</keyword>
<dbReference type="GO" id="GO:0016757">
    <property type="term" value="F:glycosyltransferase activity"/>
    <property type="evidence" value="ECO:0007669"/>
    <property type="project" value="UniProtKB-KW"/>
</dbReference>
<accession>A0A2R5GS71</accession>
<reference evidence="7 8" key="1">
    <citation type="submission" date="2017-12" db="EMBL/GenBank/DDBJ databases">
        <title>Sequencing, de novo assembly and annotation of complete genome of a new Thraustochytrid species, strain FCC1311.</title>
        <authorList>
            <person name="Sedici K."/>
            <person name="Godart F."/>
            <person name="Aiese Cigliano R."/>
            <person name="Sanseverino W."/>
            <person name="Barakat M."/>
            <person name="Ortet P."/>
            <person name="Marechal E."/>
            <person name="Cagnac O."/>
            <person name="Amato A."/>
        </authorList>
    </citation>
    <scope>NUCLEOTIDE SEQUENCE [LARGE SCALE GENOMIC DNA]</scope>
</reference>
<keyword evidence="8" id="KW-1185">Reference proteome</keyword>
<evidence type="ECO:0000256" key="3">
    <source>
        <dbReference type="ARBA" id="ARBA00023180"/>
    </source>
</evidence>
<gene>
    <name evidence="7" type="ORF">FCC1311_074222</name>
</gene>
<evidence type="ECO:0000256" key="2">
    <source>
        <dbReference type="ARBA" id="ARBA00022679"/>
    </source>
</evidence>
<dbReference type="Pfam" id="PF04577">
    <property type="entry name" value="Glyco_transf_61"/>
    <property type="match status" value="1"/>
</dbReference>
<proteinExistence type="predicted"/>
<evidence type="ECO:0000313" key="7">
    <source>
        <dbReference type="EMBL" id="GBG31201.1"/>
    </source>
</evidence>
<sequence>MRGATTLTALLAAVSVLTSCGAGNSPAATATCWTRNVREETLPCADRLGDDQSKDVRAREREADPAERKAFVVSRSWQTIEPWHQIPIGLDVRLDFEAGKRHARIPDPWKLRVQISLLDMRATVLTTNAWLPTSSSAPWNIISSAIRTDLRIVQSCLLRDDTLGSLAAAKSVEELFAITNGRVYLKARVGGDYACLCGTAEPCRGPRDAQKQCESAYAEIATKSDNARPDACSKQRRAYAECATKCSAFQDTILLDRDLFQDSVEAIEQSKLVQQEERATLFGGMMSSWCQNCGFSRGKVVFAFGEDLYPRAKAADATEWTIGKSMYETYMRHADLGRTEASGSPMIQCAEHAAHPVVLVSVWSLKNVHRLLADLIIPVWSTLHDAGIGPARATLFLDLGDPVERAKMQQILRDRHPSQKLSTLSLLRLMFREVHSTEALRITSEEKTYCFANLFVEATAMHFHRHARDENTHNQSGQGAIFRRELQTRLKRVWPSPFDENGGIEGVVSFVKRRGTREFTNLREAKAVAKKVFEPLGITIQDLVLERLSFDRQWSHFQRTRVLCCVHGQGCANMVFLPERSVVILVMPMGTSKERETYTAMARWLGLRLVLHEVSKDVDRETNGTFTGSLPGSGSEPFVNRDPRWDQDIILEPEAWRHTLRKALIALVDM</sequence>
<dbReference type="InterPro" id="IPR007657">
    <property type="entry name" value="Glycosyltransferase_61"/>
</dbReference>
<name>A0A2R5GS71_9STRA</name>
<evidence type="ECO:0000313" key="8">
    <source>
        <dbReference type="Proteomes" id="UP000241890"/>
    </source>
</evidence>
<feature type="compositionally biased region" description="Polar residues" evidence="4">
    <location>
        <begin position="623"/>
        <end position="632"/>
    </location>
</feature>
<dbReference type="InterPro" id="IPR049625">
    <property type="entry name" value="Glyco_transf_61_cat"/>
</dbReference>
<dbReference type="PANTHER" id="PTHR20961">
    <property type="entry name" value="GLYCOSYLTRANSFERASE"/>
    <property type="match status" value="1"/>
</dbReference>
<evidence type="ECO:0000259" key="6">
    <source>
        <dbReference type="Pfam" id="PF04577"/>
    </source>
</evidence>
<protein>
    <submittedName>
        <fullName evidence="7">Nucleotide exchange factor SIL1</fullName>
    </submittedName>
</protein>
<comment type="caution">
    <text evidence="7">The sequence shown here is derived from an EMBL/GenBank/DDBJ whole genome shotgun (WGS) entry which is preliminary data.</text>
</comment>
<keyword evidence="1" id="KW-0328">Glycosyltransferase</keyword>
<dbReference type="InParanoid" id="A0A2R5GS71"/>
<dbReference type="OrthoDB" id="529273at2759"/>
<feature type="signal peptide" evidence="5">
    <location>
        <begin position="1"/>
        <end position="22"/>
    </location>
</feature>
<evidence type="ECO:0000256" key="5">
    <source>
        <dbReference type="SAM" id="SignalP"/>
    </source>
</evidence>
<evidence type="ECO:0000256" key="4">
    <source>
        <dbReference type="SAM" id="MobiDB-lite"/>
    </source>
</evidence>
<feature type="domain" description="Glycosyltransferase 61 catalytic" evidence="6">
    <location>
        <begin position="482"/>
        <end position="584"/>
    </location>
</feature>
<dbReference type="AlphaFoldDB" id="A0A2R5GS71"/>
<evidence type="ECO:0000256" key="1">
    <source>
        <dbReference type="ARBA" id="ARBA00022676"/>
    </source>
</evidence>
<dbReference type="Proteomes" id="UP000241890">
    <property type="component" value="Unassembled WGS sequence"/>
</dbReference>
<keyword evidence="5" id="KW-0732">Signal</keyword>
<keyword evidence="3" id="KW-0325">Glycoprotein</keyword>
<organism evidence="7 8">
    <name type="scientific">Hondaea fermentalgiana</name>
    <dbReference type="NCBI Taxonomy" id="2315210"/>
    <lineage>
        <taxon>Eukaryota</taxon>
        <taxon>Sar</taxon>
        <taxon>Stramenopiles</taxon>
        <taxon>Bigyra</taxon>
        <taxon>Labyrinthulomycetes</taxon>
        <taxon>Thraustochytrida</taxon>
        <taxon>Thraustochytriidae</taxon>
        <taxon>Hondaea</taxon>
    </lineage>
</organism>